<reference evidence="1" key="1">
    <citation type="submission" date="2014-05" db="EMBL/GenBank/DDBJ databases">
        <authorList>
            <person name="Urmite Genomes"/>
        </authorList>
    </citation>
    <scope>NUCLEOTIDE SEQUENCE</scope>
    <source>
        <strain evidence="1">DSM 44074</strain>
    </source>
</reference>
<gene>
    <name evidence="1" type="ORF">BN1047_03811</name>
</gene>
<protein>
    <submittedName>
        <fullName evidence="1">Pyridoxamine 5'-phosphate oxidase-like protein</fullName>
    </submittedName>
</protein>
<dbReference type="Pfam" id="PF12900">
    <property type="entry name" value="Pyridox_ox_2"/>
    <property type="match status" value="1"/>
</dbReference>
<dbReference type="EMBL" id="LK021339">
    <property type="protein sequence ID" value="CDQ45911.1"/>
    <property type="molecule type" value="Genomic_DNA"/>
</dbReference>
<dbReference type="SUPFAM" id="SSF50475">
    <property type="entry name" value="FMN-binding split barrel"/>
    <property type="match status" value="1"/>
</dbReference>
<name>A0AAV2WNN4_MYCNE</name>
<dbReference type="PANTHER" id="PTHR34071">
    <property type="entry name" value="5-NITROIMIDAZOLE ANTIBIOTICS RESISTANCE PROTEIN, NIMA-FAMILY-RELATED PROTEIN-RELATED"/>
    <property type="match status" value="1"/>
</dbReference>
<organism evidence="1 2">
    <name type="scientific">Mycolicibacterium neoaurum</name>
    <name type="common">Mycobacterium neoaurum</name>
    <dbReference type="NCBI Taxonomy" id="1795"/>
    <lineage>
        <taxon>Bacteria</taxon>
        <taxon>Bacillati</taxon>
        <taxon>Actinomycetota</taxon>
        <taxon>Actinomycetes</taxon>
        <taxon>Mycobacteriales</taxon>
        <taxon>Mycobacteriaceae</taxon>
        <taxon>Mycolicibacterium</taxon>
    </lineage>
</organism>
<dbReference type="PANTHER" id="PTHR34071:SF2">
    <property type="entry name" value="FLAVIN-NUCLEOTIDE-BINDING PROTEIN"/>
    <property type="match status" value="1"/>
</dbReference>
<evidence type="ECO:0000313" key="1">
    <source>
        <dbReference type="EMBL" id="CDQ45911.1"/>
    </source>
</evidence>
<sequence length="236" mass="25286">MRSRRGPAKLCIVSTETPSTTVTRLREKQRTDRAGLDQLLDSTPLATVALIRDGHPVAFPIGFARLGDDLVIHGSTGSPWLRALSAGVPAAVSVTTLDGVVIARSGFESSFHYRSAALYGCFEPIADADKLAVLEALTDAFIPGRVAELRISTRRELAASLALRLPITADNWSLKVSDDWPEDPDEDIAAGAWAGVVPLSVTYGTPRRAPDCDPGIPEPASVRSMTGELRSWANRV</sequence>
<dbReference type="AlphaFoldDB" id="A0AAV2WNN4"/>
<evidence type="ECO:0000313" key="2">
    <source>
        <dbReference type="Proteomes" id="UP000028864"/>
    </source>
</evidence>
<accession>A0AAV2WNN4</accession>
<reference evidence="1" key="2">
    <citation type="submission" date="2015-09" db="EMBL/GenBank/DDBJ databases">
        <title>Draft genome sequence of Mycobacterium neoaurum DSM 44074.</title>
        <authorList>
            <person name="Croce O."/>
            <person name="Robert C."/>
            <person name="Raoult D."/>
            <person name="Drancourt M."/>
        </authorList>
    </citation>
    <scope>NUCLEOTIDE SEQUENCE</scope>
    <source>
        <strain evidence="1">DSM 44074</strain>
    </source>
</reference>
<dbReference type="Gene3D" id="2.30.110.10">
    <property type="entry name" value="Electron Transport, Fmn-binding Protein, Chain A"/>
    <property type="match status" value="1"/>
</dbReference>
<dbReference type="Proteomes" id="UP000028864">
    <property type="component" value="Unassembled WGS sequence"/>
</dbReference>
<dbReference type="InterPro" id="IPR024747">
    <property type="entry name" value="Pyridox_Oxase-rel"/>
</dbReference>
<dbReference type="InterPro" id="IPR012349">
    <property type="entry name" value="Split_barrel_FMN-bd"/>
</dbReference>
<proteinExistence type="predicted"/>